<name>A0A655IZC3_MYCTX</name>
<feature type="compositionally biased region" description="Basic and acidic residues" evidence="1">
    <location>
        <begin position="13"/>
        <end position="26"/>
    </location>
</feature>
<reference evidence="2 3" key="1">
    <citation type="submission" date="2015-03" db="EMBL/GenBank/DDBJ databases">
        <authorList>
            <consortium name="Pathogen Informatics"/>
        </authorList>
    </citation>
    <scope>NUCLEOTIDE SEQUENCE [LARGE SCALE GENOMIC DNA]</scope>
    <source>
        <strain evidence="2 3">P00601463</strain>
    </source>
</reference>
<dbReference type="AlphaFoldDB" id="A0A655IZC3"/>
<evidence type="ECO:0000256" key="1">
    <source>
        <dbReference type="SAM" id="MobiDB-lite"/>
    </source>
</evidence>
<dbReference type="EMBL" id="CHKL01000198">
    <property type="protein sequence ID" value="COW25685.1"/>
    <property type="molecule type" value="Genomic_DNA"/>
</dbReference>
<organism evidence="2 3">
    <name type="scientific">Mycobacterium tuberculosis</name>
    <dbReference type="NCBI Taxonomy" id="1773"/>
    <lineage>
        <taxon>Bacteria</taxon>
        <taxon>Bacillati</taxon>
        <taxon>Actinomycetota</taxon>
        <taxon>Actinomycetes</taxon>
        <taxon>Mycobacteriales</taxon>
        <taxon>Mycobacteriaceae</taxon>
        <taxon>Mycobacterium</taxon>
        <taxon>Mycobacterium tuberculosis complex</taxon>
    </lineage>
</organism>
<gene>
    <name evidence="2" type="ORF">ERS007741_01980</name>
</gene>
<sequence length="57" mass="6484">MPGRQHAGGHSPLYRDGEFEQSDHVGDQGPRAADARRQFIVGDPEFVEQLLVCRRFF</sequence>
<accession>A0A655IZC3</accession>
<proteinExistence type="predicted"/>
<feature type="region of interest" description="Disordered" evidence="1">
    <location>
        <begin position="1"/>
        <end position="36"/>
    </location>
</feature>
<evidence type="ECO:0000313" key="3">
    <source>
        <dbReference type="Proteomes" id="UP000048600"/>
    </source>
</evidence>
<evidence type="ECO:0000313" key="2">
    <source>
        <dbReference type="EMBL" id="COW25685.1"/>
    </source>
</evidence>
<protein>
    <submittedName>
        <fullName evidence="2">Uncharacterized protein</fullName>
    </submittedName>
</protein>
<dbReference type="Proteomes" id="UP000048600">
    <property type="component" value="Unassembled WGS sequence"/>
</dbReference>